<accession>A0A5E4PK77</accession>
<sequence length="183" mass="19895">MKAFRFLSGIIIIIFSAFFKEESVAFAYSYQQSTNTIQYYGQGSGSFEYKSNPFIPVVTITSSPPLLIYNYSSIPAEQFFNNPPYLFNSGSDNSYLITGNVFSNKMDPIPASSLPSPVLQTDMPSVVPAPTGKPIPESLTLPIPEPQEYQTVIISDKVSGSIAQPVNIENFKPSGSTVSGAKP</sequence>
<proteinExistence type="predicted"/>
<reference evidence="1 2" key="1">
    <citation type="submission" date="2019-08" db="EMBL/GenBank/DDBJ databases">
        <authorList>
            <person name="Guy L."/>
        </authorList>
    </citation>
    <scope>NUCLEOTIDE SEQUENCE [LARGE SCALE GENOMIC DNA]</scope>
    <source>
        <strain evidence="1 2">SGT-108</strain>
    </source>
</reference>
<protein>
    <submittedName>
        <fullName evidence="1">Uncharacterized protein</fullName>
    </submittedName>
</protein>
<name>A0A5E4PK77_9COXI</name>
<dbReference type="RefSeq" id="WP_148340197.1">
    <property type="nucleotide sequence ID" value="NZ_LR699119.1"/>
</dbReference>
<evidence type="ECO:0000313" key="2">
    <source>
        <dbReference type="Proteomes" id="UP000324194"/>
    </source>
</evidence>
<dbReference type="Proteomes" id="UP000324194">
    <property type="component" value="Chromosome 1"/>
</dbReference>
<organism evidence="1 2">
    <name type="scientific">Aquicella siphonis</name>
    <dbReference type="NCBI Taxonomy" id="254247"/>
    <lineage>
        <taxon>Bacteria</taxon>
        <taxon>Pseudomonadati</taxon>
        <taxon>Pseudomonadota</taxon>
        <taxon>Gammaproteobacteria</taxon>
        <taxon>Legionellales</taxon>
        <taxon>Coxiellaceae</taxon>
        <taxon>Aquicella</taxon>
    </lineage>
</organism>
<dbReference type="EMBL" id="LR699119">
    <property type="protein sequence ID" value="VVC76918.1"/>
    <property type="molecule type" value="Genomic_DNA"/>
</dbReference>
<dbReference type="AlphaFoldDB" id="A0A5E4PK77"/>
<dbReference type="KEGG" id="asip:AQUSIP_22450"/>
<evidence type="ECO:0000313" key="1">
    <source>
        <dbReference type="EMBL" id="VVC76918.1"/>
    </source>
</evidence>
<gene>
    <name evidence="1" type="ORF">AQUSIP_22450</name>
</gene>
<keyword evidence="2" id="KW-1185">Reference proteome</keyword>